<evidence type="ECO:0000256" key="4">
    <source>
        <dbReference type="SAM" id="MobiDB-lite"/>
    </source>
</evidence>
<comment type="caution">
    <text evidence="6">The sequence shown here is derived from an EMBL/GenBank/DDBJ whole genome shotgun (WGS) entry which is preliminary data.</text>
</comment>
<dbReference type="PATRIC" id="fig|1285586.5.peg.3801"/>
<evidence type="ECO:0000259" key="5">
    <source>
        <dbReference type="Pfam" id="PF00082"/>
    </source>
</evidence>
<evidence type="ECO:0000256" key="1">
    <source>
        <dbReference type="ARBA" id="ARBA00022670"/>
    </source>
</evidence>
<organism evidence="6 7">
    <name type="scientific">Lysinibacillus sphaericus OT4b.31</name>
    <dbReference type="NCBI Taxonomy" id="1285586"/>
    <lineage>
        <taxon>Bacteria</taxon>
        <taxon>Bacillati</taxon>
        <taxon>Bacillota</taxon>
        <taxon>Bacilli</taxon>
        <taxon>Bacillales</taxon>
        <taxon>Bacillaceae</taxon>
        <taxon>Lysinibacillus</taxon>
    </lineage>
</organism>
<keyword evidence="1" id="KW-0645">Protease</keyword>
<evidence type="ECO:0000313" key="6">
    <source>
        <dbReference type="EMBL" id="EON70937.1"/>
    </source>
</evidence>
<proteinExistence type="predicted"/>
<dbReference type="RefSeq" id="WP_010860561.1">
    <property type="nucleotide sequence ID" value="NZ_KB933398.1"/>
</dbReference>
<dbReference type="SUPFAM" id="SSF52743">
    <property type="entry name" value="Subtilisin-like"/>
    <property type="match status" value="1"/>
</dbReference>
<accession>R7Z9Y4</accession>
<dbReference type="Pfam" id="PF00082">
    <property type="entry name" value="Peptidase_S8"/>
    <property type="match status" value="1"/>
</dbReference>
<reference evidence="6 7" key="1">
    <citation type="submission" date="2013-04" db="EMBL/GenBank/DDBJ databases">
        <title>Draft genome of the heavy metal tolerant bacterium Lysinibacillus sphaericus strain OT4b.31.</title>
        <authorList>
            <person name="Pena-Montenegro T.D."/>
            <person name="Dussan J."/>
        </authorList>
    </citation>
    <scope>NUCLEOTIDE SEQUENCE [LARGE SCALE GENOMIC DNA]</scope>
    <source>
        <strain evidence="6 7">OT4b.31</strain>
    </source>
</reference>
<evidence type="ECO:0000256" key="3">
    <source>
        <dbReference type="ARBA" id="ARBA00022825"/>
    </source>
</evidence>
<dbReference type="eggNOG" id="COG1404">
    <property type="taxonomic scope" value="Bacteria"/>
</dbReference>
<dbReference type="AlphaFoldDB" id="R7Z9Y4"/>
<dbReference type="CDD" id="cd04847">
    <property type="entry name" value="Peptidases_S8_Subtilisin_like_2"/>
    <property type="match status" value="1"/>
</dbReference>
<dbReference type="InterPro" id="IPR036852">
    <property type="entry name" value="Peptidase_S8/S53_dom_sf"/>
</dbReference>
<dbReference type="InterPro" id="IPR034074">
    <property type="entry name" value="Y4bN_pept_dom"/>
</dbReference>
<dbReference type="Proteomes" id="UP000013911">
    <property type="component" value="Unassembled WGS sequence"/>
</dbReference>
<dbReference type="InterPro" id="IPR000209">
    <property type="entry name" value="Peptidase_S8/S53_dom"/>
</dbReference>
<dbReference type="HOGENOM" id="CLU_374993_0_0_9"/>
<gene>
    <name evidence="6" type="ORF">H131_18202</name>
</gene>
<evidence type="ECO:0000313" key="7">
    <source>
        <dbReference type="Proteomes" id="UP000013911"/>
    </source>
</evidence>
<feature type="compositionally biased region" description="Basic and acidic residues" evidence="4">
    <location>
        <begin position="8"/>
        <end position="21"/>
    </location>
</feature>
<keyword evidence="3" id="KW-0720">Serine protease</keyword>
<name>R7Z9Y4_LYSSH</name>
<protein>
    <recommendedName>
        <fullName evidence="5">Peptidase S8/S53 domain-containing protein</fullName>
    </recommendedName>
</protein>
<dbReference type="OrthoDB" id="9798386at2"/>
<feature type="domain" description="Peptidase S8/S53" evidence="5">
    <location>
        <begin position="280"/>
        <end position="582"/>
    </location>
</feature>
<dbReference type="InterPro" id="IPR023828">
    <property type="entry name" value="Peptidase_S8_Ser-AS"/>
</dbReference>
<dbReference type="GO" id="GO:0004252">
    <property type="term" value="F:serine-type endopeptidase activity"/>
    <property type="evidence" value="ECO:0007669"/>
    <property type="project" value="InterPro"/>
</dbReference>
<dbReference type="Gene3D" id="3.40.50.200">
    <property type="entry name" value="Peptidase S8/S53 domain"/>
    <property type="match status" value="1"/>
</dbReference>
<evidence type="ECO:0000256" key="2">
    <source>
        <dbReference type="ARBA" id="ARBA00022801"/>
    </source>
</evidence>
<sequence>MSNNEDFPLDKPRDNNEEGKKSHFLIPDSEVKKIDYDPTSRQTPRDINHLEHGKELSEGLSTIKRKRSNISTPIKDEVIIFKVELNKNDKVDARGGYERLFLSNNLQVNAIQKSNVAIVSSTPIDFDRFEVKLSRYVESQGRDSDFFQYIDKIGVVDKEDKQSSDLTDEIEKDGFKKDVQITLVPNLQKGIYNKMLDYLREELKKVDGELIDEPFFLSDETPVLRAFLPSSGIDLLSDQEIIYRMELTPFYTSESSKRTEKTDIRNIPLRYENGNEDLPIICILDDGIRLPSNLDECVAGYWVADGITDFTAEHGTKVASRAIFGDNLDKSVLENGVLCPKVRVIDAVISDGLSMIPEPVLIERIRKAVETIKDTTKIFNLSFNSRRPIKDEKISNLAYELDCLMEKYGVVFVVPTGNHSLWQTYDNLTDIIDDEEARISAPGESFLGLTVGSITRENHPLSISGAEELSPFSRVGLGFCGTSKPDLTYPGGNIFINENKHFIAGNSAAYVINKDGYLEAEFGTSFSAPIAAADLAILSQDIPQKNPMVAKALLLHHAELSTSMFNLQINQQEDVCEQLYGKGVGNSYNSKYSQSGRATFIRAGKMSRLVKERVQFYMPTTISMYSKRKASIANVKVTCLCLPPVNSNKGYEYLRAYIDTSFHCINSNGTEVTRNPQNKQGREKWHNIHHFSQVFSTFNPGDWQIWLQLFSKPEIANDAEIEYVLIVTIEDLSGNNADIYGGIETEAFGRFHVLNEVSEEVEVEG</sequence>
<keyword evidence="2" id="KW-0378">Hydrolase</keyword>
<dbReference type="GO" id="GO:0006508">
    <property type="term" value="P:proteolysis"/>
    <property type="evidence" value="ECO:0007669"/>
    <property type="project" value="UniProtKB-KW"/>
</dbReference>
<feature type="region of interest" description="Disordered" evidence="4">
    <location>
        <begin position="1"/>
        <end position="24"/>
    </location>
</feature>
<dbReference type="PROSITE" id="PS00138">
    <property type="entry name" value="SUBTILASE_SER"/>
    <property type="match status" value="1"/>
</dbReference>
<dbReference type="EMBL" id="AQPX01000025">
    <property type="protein sequence ID" value="EON70937.1"/>
    <property type="molecule type" value="Genomic_DNA"/>
</dbReference>